<proteinExistence type="predicted"/>
<evidence type="ECO:0000313" key="2">
    <source>
        <dbReference type="Proteomes" id="UP001148629"/>
    </source>
</evidence>
<evidence type="ECO:0000313" key="1">
    <source>
        <dbReference type="EMBL" id="KAJ3538279.1"/>
    </source>
</evidence>
<comment type="caution">
    <text evidence="1">The sequence shown here is derived from an EMBL/GenBank/DDBJ whole genome shotgun (WGS) entry which is preliminary data.</text>
</comment>
<dbReference type="Proteomes" id="UP001148629">
    <property type="component" value="Unassembled WGS sequence"/>
</dbReference>
<protein>
    <submittedName>
        <fullName evidence="1">Uncharacterized protein</fullName>
    </submittedName>
</protein>
<organism evidence="1 2">
    <name type="scientific">Fusarium decemcellulare</name>
    <dbReference type="NCBI Taxonomy" id="57161"/>
    <lineage>
        <taxon>Eukaryota</taxon>
        <taxon>Fungi</taxon>
        <taxon>Dikarya</taxon>
        <taxon>Ascomycota</taxon>
        <taxon>Pezizomycotina</taxon>
        <taxon>Sordariomycetes</taxon>
        <taxon>Hypocreomycetidae</taxon>
        <taxon>Hypocreales</taxon>
        <taxon>Nectriaceae</taxon>
        <taxon>Fusarium</taxon>
        <taxon>Fusarium decemcellulare species complex</taxon>
    </lineage>
</organism>
<gene>
    <name evidence="1" type="ORF">NM208_g5983</name>
</gene>
<keyword evidence="2" id="KW-1185">Reference proteome</keyword>
<accession>A0ACC1SF08</accession>
<sequence>MLAAGTTRVCVNSQHPGHSAAVNSCGAIDPVSPVTYSGASIFKKPSCCRRPSNDAFNNLASSSSPTTIDRGRTWLSAIQVNPSHTHGGIDTWRNYVNIAWLDQEWGGSGWIPSELRENFGSYRLKEPCGETVELLCMITTAAKARDINPADLWLPDGALRVAVERDTEEKTLRYVANKWHAKPKAHLSVKVARAALGSLAHETGTDCIRRHARRWNSRI</sequence>
<name>A0ACC1SF08_9HYPO</name>
<dbReference type="EMBL" id="JANRMS010000530">
    <property type="protein sequence ID" value="KAJ3538279.1"/>
    <property type="molecule type" value="Genomic_DNA"/>
</dbReference>
<reference evidence="1" key="1">
    <citation type="submission" date="2022-08" db="EMBL/GenBank/DDBJ databases">
        <title>Genome Sequence of Fusarium decemcellulare.</title>
        <authorList>
            <person name="Buettner E."/>
        </authorList>
    </citation>
    <scope>NUCLEOTIDE SEQUENCE</scope>
    <source>
        <strain evidence="1">Babe19</strain>
    </source>
</reference>